<dbReference type="CDD" id="cd01949">
    <property type="entry name" value="GGDEF"/>
    <property type="match status" value="1"/>
</dbReference>
<dbReference type="SUPFAM" id="SSF55073">
    <property type="entry name" value="Nucleotide cyclase"/>
    <property type="match status" value="1"/>
</dbReference>
<dbReference type="InterPro" id="IPR050469">
    <property type="entry name" value="Diguanylate_Cyclase"/>
</dbReference>
<evidence type="ECO:0000259" key="5">
    <source>
        <dbReference type="PROSITE" id="PS50887"/>
    </source>
</evidence>
<dbReference type="SMART" id="SM00267">
    <property type="entry name" value="GGDEF"/>
    <property type="match status" value="1"/>
</dbReference>
<dbReference type="HOGENOM" id="CLU_000445_11_1_6"/>
<dbReference type="NCBIfam" id="TIGR00254">
    <property type="entry name" value="GGDEF"/>
    <property type="match status" value="1"/>
</dbReference>
<feature type="domain" description="GGDEF" evidence="5">
    <location>
        <begin position="234"/>
        <end position="366"/>
    </location>
</feature>
<dbReference type="PANTHER" id="PTHR45138">
    <property type="entry name" value="REGULATORY COMPONENTS OF SENSORY TRANSDUCTION SYSTEM"/>
    <property type="match status" value="1"/>
</dbReference>
<dbReference type="InterPro" id="IPR000160">
    <property type="entry name" value="GGDEF_dom"/>
</dbReference>
<proteinExistence type="predicted"/>
<dbReference type="InterPro" id="IPR029787">
    <property type="entry name" value="Nucleotide_cyclase"/>
</dbReference>
<keyword evidence="4" id="KW-1133">Transmembrane helix</keyword>
<name>A6VWF8_MARMS</name>
<evidence type="ECO:0000256" key="4">
    <source>
        <dbReference type="SAM" id="Phobius"/>
    </source>
</evidence>
<dbReference type="PANTHER" id="PTHR45138:SF9">
    <property type="entry name" value="DIGUANYLATE CYCLASE DGCM-RELATED"/>
    <property type="match status" value="1"/>
</dbReference>
<dbReference type="InterPro" id="IPR048435">
    <property type="entry name" value="MASE6"/>
</dbReference>
<protein>
    <recommendedName>
        <fullName evidence="2">diguanylate cyclase</fullName>
        <ecNumber evidence="2">2.7.7.65</ecNumber>
    </recommendedName>
</protein>
<evidence type="ECO:0000256" key="2">
    <source>
        <dbReference type="ARBA" id="ARBA00012528"/>
    </source>
</evidence>
<dbReference type="EMBL" id="CP000749">
    <property type="protein sequence ID" value="ABR70787.1"/>
    <property type="molecule type" value="Genomic_DNA"/>
</dbReference>
<dbReference type="GO" id="GO:0052621">
    <property type="term" value="F:diguanylate cyclase activity"/>
    <property type="evidence" value="ECO:0007669"/>
    <property type="project" value="UniProtKB-EC"/>
</dbReference>
<evidence type="ECO:0000256" key="3">
    <source>
        <dbReference type="ARBA" id="ARBA00034247"/>
    </source>
</evidence>
<dbReference type="KEGG" id="mmw:Mmwyl1_1863"/>
<gene>
    <name evidence="6" type="ordered locus">Mmwyl1_1863</name>
</gene>
<dbReference type="Pfam" id="PF20966">
    <property type="entry name" value="MASE6"/>
    <property type="match status" value="1"/>
</dbReference>
<accession>A6VWF8</accession>
<sequence length="368" mass="42569">MQFLLRKLIRYYRHNVDESLNIDEGYQHSYLVGFFSLIISIITFFSAITSFLNLLYSLAVSLFLVSILLLITFYILKTSSYRHYHNCSRFIAIVALYILCFYLVCAGGVNSSGPLWIYVIPSITFAFLGLKQGIIANAAFIFIVSIMLFFPNDQMLLTTYSYEFKTRLIYVFLTIVTLSGLYEVARYRSFMRLKTMKDKYEYQAQFDYLTFLPNRRGIQKILNKDQRQRKHTHKVSTIAILDIDKFKVINDEFGHEVGDMVLKHTSRVLRDCIRSQDSLARWGGEEFLLLLPETTEQEALVLLESIRECVEETPFGHGNISIFITLSVGLCETSPDVDFNETIKFSDVSLYRAKQAGRNTVFAYTPEC</sequence>
<dbReference type="STRING" id="400668.Mmwyl1_1863"/>
<comment type="cofactor">
    <cofactor evidence="1">
        <name>Mg(2+)</name>
        <dbReference type="ChEBI" id="CHEBI:18420"/>
    </cofactor>
</comment>
<keyword evidence="4" id="KW-0472">Membrane</keyword>
<dbReference type="FunFam" id="3.30.70.270:FF:000001">
    <property type="entry name" value="Diguanylate cyclase domain protein"/>
    <property type="match status" value="1"/>
</dbReference>
<dbReference type="EC" id="2.7.7.65" evidence="2"/>
<feature type="transmembrane region" description="Helical" evidence="4">
    <location>
        <begin position="168"/>
        <end position="185"/>
    </location>
</feature>
<evidence type="ECO:0000256" key="1">
    <source>
        <dbReference type="ARBA" id="ARBA00001946"/>
    </source>
</evidence>
<dbReference type="AlphaFoldDB" id="A6VWF8"/>
<feature type="transmembrane region" description="Helical" evidence="4">
    <location>
        <begin position="30"/>
        <end position="48"/>
    </location>
</feature>
<dbReference type="InterPro" id="IPR043128">
    <property type="entry name" value="Rev_trsase/Diguanyl_cyclase"/>
</dbReference>
<feature type="transmembrane region" description="Helical" evidence="4">
    <location>
        <begin position="54"/>
        <end position="76"/>
    </location>
</feature>
<dbReference type="Pfam" id="PF00990">
    <property type="entry name" value="GGDEF"/>
    <property type="match status" value="1"/>
</dbReference>
<dbReference type="PROSITE" id="PS50887">
    <property type="entry name" value="GGDEF"/>
    <property type="match status" value="1"/>
</dbReference>
<comment type="catalytic activity">
    <reaction evidence="3">
        <text>2 GTP = 3',3'-c-di-GMP + 2 diphosphate</text>
        <dbReference type="Rhea" id="RHEA:24898"/>
        <dbReference type="ChEBI" id="CHEBI:33019"/>
        <dbReference type="ChEBI" id="CHEBI:37565"/>
        <dbReference type="ChEBI" id="CHEBI:58805"/>
        <dbReference type="EC" id="2.7.7.65"/>
    </reaction>
</comment>
<keyword evidence="4" id="KW-0812">Transmembrane</keyword>
<dbReference type="eggNOG" id="COG3706">
    <property type="taxonomic scope" value="Bacteria"/>
</dbReference>
<feature type="transmembrane region" description="Helical" evidence="4">
    <location>
        <begin position="88"/>
        <end position="109"/>
    </location>
</feature>
<organism evidence="6">
    <name type="scientific">Marinomonas sp. (strain MWYL1)</name>
    <dbReference type="NCBI Taxonomy" id="400668"/>
    <lineage>
        <taxon>Bacteria</taxon>
        <taxon>Pseudomonadati</taxon>
        <taxon>Pseudomonadota</taxon>
        <taxon>Gammaproteobacteria</taxon>
        <taxon>Oceanospirillales</taxon>
        <taxon>Oceanospirillaceae</taxon>
        <taxon>Marinomonas</taxon>
    </lineage>
</organism>
<dbReference type="OrthoDB" id="9813903at2"/>
<evidence type="ECO:0000313" key="6">
    <source>
        <dbReference type="EMBL" id="ABR70787.1"/>
    </source>
</evidence>
<reference evidence="6" key="1">
    <citation type="submission" date="2007-06" db="EMBL/GenBank/DDBJ databases">
        <title>Complete sequence of Marinomonas sp. MWYL1.</title>
        <authorList>
            <consortium name="US DOE Joint Genome Institute"/>
            <person name="Copeland A."/>
            <person name="Lucas S."/>
            <person name="Lapidus A."/>
            <person name="Barry K."/>
            <person name="Glavina del Rio T."/>
            <person name="Dalin E."/>
            <person name="Tice H."/>
            <person name="Pitluck S."/>
            <person name="Kiss H."/>
            <person name="Brettin T."/>
            <person name="Bruce D."/>
            <person name="Detter J.C."/>
            <person name="Han C."/>
            <person name="Schmutz J."/>
            <person name="Larimer F."/>
            <person name="Land M."/>
            <person name="Hauser L."/>
            <person name="Kyrpides N."/>
            <person name="Kim E."/>
            <person name="Johnston A.W.B."/>
            <person name="Todd J.D."/>
            <person name="Rogers R."/>
            <person name="Wexler M."/>
            <person name="Bond P.L."/>
            <person name="Li Y."/>
            <person name="Richardson P."/>
        </authorList>
    </citation>
    <scope>NUCLEOTIDE SEQUENCE [LARGE SCALE GENOMIC DNA]</scope>
    <source>
        <strain evidence="6">MWYL1</strain>
    </source>
</reference>
<dbReference type="Gene3D" id="3.30.70.270">
    <property type="match status" value="1"/>
</dbReference>